<protein>
    <submittedName>
        <fullName evidence="1">Uncharacterized protein</fullName>
    </submittedName>
</protein>
<keyword evidence="2" id="KW-1185">Reference proteome</keyword>
<name>A0ABU0EYZ8_9PSEU</name>
<gene>
    <name evidence="1" type="ORF">FB470_004532</name>
</gene>
<sequence length="39" mass="4474">MRELEDELLAGLEPARWDTFREGLERGTTTLAALSGRRR</sequence>
<organism evidence="1 2">
    <name type="scientific">Amycolatopsis thermophila</name>
    <dbReference type="NCBI Taxonomy" id="206084"/>
    <lineage>
        <taxon>Bacteria</taxon>
        <taxon>Bacillati</taxon>
        <taxon>Actinomycetota</taxon>
        <taxon>Actinomycetes</taxon>
        <taxon>Pseudonocardiales</taxon>
        <taxon>Pseudonocardiaceae</taxon>
        <taxon>Amycolatopsis</taxon>
    </lineage>
</organism>
<dbReference type="EMBL" id="JAUSUT010000001">
    <property type="protein sequence ID" value="MDQ0380538.1"/>
    <property type="molecule type" value="Genomic_DNA"/>
</dbReference>
<accession>A0ABU0EYZ8</accession>
<evidence type="ECO:0000313" key="2">
    <source>
        <dbReference type="Proteomes" id="UP001229651"/>
    </source>
</evidence>
<evidence type="ECO:0000313" key="1">
    <source>
        <dbReference type="EMBL" id="MDQ0380538.1"/>
    </source>
</evidence>
<reference evidence="1 2" key="1">
    <citation type="submission" date="2023-07" db="EMBL/GenBank/DDBJ databases">
        <title>Sequencing the genomes of 1000 actinobacteria strains.</title>
        <authorList>
            <person name="Klenk H.-P."/>
        </authorList>
    </citation>
    <scope>NUCLEOTIDE SEQUENCE [LARGE SCALE GENOMIC DNA]</scope>
    <source>
        <strain evidence="1 2">DSM 45805</strain>
    </source>
</reference>
<comment type="caution">
    <text evidence="1">The sequence shown here is derived from an EMBL/GenBank/DDBJ whole genome shotgun (WGS) entry which is preliminary data.</text>
</comment>
<dbReference type="Proteomes" id="UP001229651">
    <property type="component" value="Unassembled WGS sequence"/>
</dbReference>
<proteinExistence type="predicted"/>